<protein>
    <recommendedName>
        <fullName evidence="4">SGNH hydrolase-type esterase domain-containing protein</fullName>
    </recommendedName>
</protein>
<dbReference type="InterPro" id="IPR036514">
    <property type="entry name" value="SGNH_hydro_sf"/>
</dbReference>
<proteinExistence type="predicted"/>
<dbReference type="EMBL" id="NRJF01000146">
    <property type="protein sequence ID" value="RIY34624.1"/>
    <property type="molecule type" value="Genomic_DNA"/>
</dbReference>
<sequence length="381" mass="43026">MIKKILLSFITCLVILFWLFQGSINNYWSTNYTTPSPLEKLNKYKIWKLGEEINNKILTAKNFLSSQYAELGNSLTAGINSKLQNPQQASNKEANNNQQPTNNVELANNNKDDFKDLIEAQEAKLQPDPHAHVLDSNKFAIGTLDIIAGNDDYTLYSFPQEISPITLEPGDQVLIAGDSMQQGVGRHIRAYLSQNYKIQSKDLSKQSTGLLNPNNLNWNQTITRELNGTNNYKLLIMFLGANDNYGMYDSVSGKALPFGSQKWKAHYLQRIMSIMYQARIHGVQVIWVTVPNIRKKDLNDKIHLLNELYISAAKQYGVIVVDANKALGLDDYNFSPSIRINNRLVKTRSDDGIHFTIPGEKLIANAVLSNIIYKNQEANLD</sequence>
<comment type="caution">
    <text evidence="2">The sequence shown here is derived from an EMBL/GenBank/DDBJ whole genome shotgun (WGS) entry which is preliminary data.</text>
</comment>
<dbReference type="Pfam" id="PF04311">
    <property type="entry name" value="DUF459"/>
    <property type="match status" value="1"/>
</dbReference>
<dbReference type="GO" id="GO:0016788">
    <property type="term" value="F:hydrolase activity, acting on ester bonds"/>
    <property type="evidence" value="ECO:0007669"/>
    <property type="project" value="UniProtKB-ARBA"/>
</dbReference>
<dbReference type="RefSeq" id="WP_119534912.1">
    <property type="nucleotide sequence ID" value="NZ_NRJF01000146.1"/>
</dbReference>
<accession>A0A3A1YEJ1</accession>
<evidence type="ECO:0000313" key="2">
    <source>
        <dbReference type="EMBL" id="RIY34624.1"/>
    </source>
</evidence>
<gene>
    <name evidence="2" type="ORF">CKF59_05230</name>
</gene>
<dbReference type="OrthoDB" id="445620at2"/>
<dbReference type="Gene3D" id="3.40.50.1110">
    <property type="entry name" value="SGNH hydrolase"/>
    <property type="match status" value="1"/>
</dbReference>
<evidence type="ECO:0000313" key="3">
    <source>
        <dbReference type="Proteomes" id="UP000265964"/>
    </source>
</evidence>
<organism evidence="2 3">
    <name type="scientific">Psittacicella gerlachiana</name>
    <dbReference type="NCBI Taxonomy" id="2028574"/>
    <lineage>
        <taxon>Bacteria</taxon>
        <taxon>Pseudomonadati</taxon>
        <taxon>Pseudomonadota</taxon>
        <taxon>Gammaproteobacteria</taxon>
        <taxon>Pasteurellales</taxon>
        <taxon>Psittacicellaceae</taxon>
        <taxon>Psittacicella</taxon>
    </lineage>
</organism>
<name>A0A3A1YEJ1_9GAMM</name>
<dbReference type="Proteomes" id="UP000265964">
    <property type="component" value="Unassembled WGS sequence"/>
</dbReference>
<dbReference type="InterPro" id="IPR007407">
    <property type="entry name" value="DUF459"/>
</dbReference>
<evidence type="ECO:0000256" key="1">
    <source>
        <dbReference type="SAM" id="MobiDB-lite"/>
    </source>
</evidence>
<dbReference type="AlphaFoldDB" id="A0A3A1YEJ1"/>
<evidence type="ECO:0008006" key="4">
    <source>
        <dbReference type="Google" id="ProtNLM"/>
    </source>
</evidence>
<keyword evidence="3" id="KW-1185">Reference proteome</keyword>
<feature type="region of interest" description="Disordered" evidence="1">
    <location>
        <begin position="84"/>
        <end position="108"/>
    </location>
</feature>
<dbReference type="SUPFAM" id="SSF52266">
    <property type="entry name" value="SGNH hydrolase"/>
    <property type="match status" value="1"/>
</dbReference>
<reference evidence="2 3" key="1">
    <citation type="submission" date="2017-08" db="EMBL/GenBank/DDBJ databases">
        <title>Reclassification of Bisgaard taxon 37 and 44.</title>
        <authorList>
            <person name="Christensen H."/>
        </authorList>
    </citation>
    <scope>NUCLEOTIDE SEQUENCE [LARGE SCALE GENOMIC DNA]</scope>
    <source>
        <strain evidence="2 3">EEAB3T1</strain>
    </source>
</reference>